<dbReference type="RefSeq" id="WP_090675475.1">
    <property type="nucleotide sequence ID" value="NZ_FNIT01000008.1"/>
</dbReference>
<dbReference type="AlphaFoldDB" id="A0A1H0KMZ1"/>
<feature type="binding site" evidence="3">
    <location>
        <position position="99"/>
    </location>
    <ligand>
        <name>substrate</name>
    </ligand>
</feature>
<feature type="active site" description="Proton donor/acceptor" evidence="2">
    <location>
        <position position="197"/>
    </location>
</feature>
<keyword evidence="6" id="KW-1185">Reference proteome</keyword>
<feature type="domain" description="SMP-30/Gluconolactonase/LRE-like region" evidence="4">
    <location>
        <begin position="14"/>
        <end position="256"/>
    </location>
</feature>
<dbReference type="PANTHER" id="PTHR10907:SF47">
    <property type="entry name" value="REGUCALCIN"/>
    <property type="match status" value="1"/>
</dbReference>
<dbReference type="InterPro" id="IPR011042">
    <property type="entry name" value="6-blade_b-propeller_TolB-like"/>
</dbReference>
<evidence type="ECO:0000256" key="3">
    <source>
        <dbReference type="PIRSR" id="PIRSR605511-2"/>
    </source>
</evidence>
<comment type="cofactor">
    <cofactor evidence="3">
        <name>Zn(2+)</name>
        <dbReference type="ChEBI" id="CHEBI:29105"/>
    </cofactor>
    <text evidence="3">Binds 1 divalent metal cation per subunit.</text>
</comment>
<dbReference type="PRINTS" id="PR01790">
    <property type="entry name" value="SMP30FAMILY"/>
</dbReference>
<keyword evidence="3" id="KW-0479">Metal-binding</keyword>
<gene>
    <name evidence="5" type="ORF">SAMN05192530_10855</name>
</gene>
<dbReference type="Proteomes" id="UP000198793">
    <property type="component" value="Unassembled WGS sequence"/>
</dbReference>
<keyword evidence="3" id="KW-0862">Zinc</keyword>
<dbReference type="Pfam" id="PF08450">
    <property type="entry name" value="SGL"/>
    <property type="match status" value="1"/>
</dbReference>
<dbReference type="PANTHER" id="PTHR10907">
    <property type="entry name" value="REGUCALCIN"/>
    <property type="match status" value="1"/>
</dbReference>
<feature type="binding site" evidence="3">
    <location>
        <position position="146"/>
    </location>
    <ligand>
        <name>a divalent metal cation</name>
        <dbReference type="ChEBI" id="CHEBI:60240"/>
    </ligand>
</feature>
<sequence>MTEVAILSDHPCHLGEGPTYDGPSDTLWWFDILEKQLFETKVSAGETTVHTLPTMASALAYVDDAHQLVATADGLYLRDIATGRLQLHTRLEEDNGLTRSNDGRVHPCGALWIGTMGRRAEEGAGSIYHFFRGELTRLYGQITIPNAMCFSPDGRTGYFTDTHAGVLQRVALDPDTGLPTGEPSTLVDHRGGEGGLDGAVVDAEGCIWNARWGAGCIDRYSADGEHLLTIPVPASRPTCPMFVGRDLDRMIVTSAREGLDAAGLKRDAQAGQTFILDPGVRGLPEARVRVDRS</sequence>
<dbReference type="InterPro" id="IPR005511">
    <property type="entry name" value="SMP-30"/>
</dbReference>
<evidence type="ECO:0000313" key="5">
    <source>
        <dbReference type="EMBL" id="SDO57142.1"/>
    </source>
</evidence>
<dbReference type="GO" id="GO:0004341">
    <property type="term" value="F:gluconolactonase activity"/>
    <property type="evidence" value="ECO:0007669"/>
    <property type="project" value="TreeGrafter"/>
</dbReference>
<dbReference type="InterPro" id="IPR013658">
    <property type="entry name" value="SGL"/>
</dbReference>
<feature type="binding site" evidence="3">
    <location>
        <position position="197"/>
    </location>
    <ligand>
        <name>a divalent metal cation</name>
        <dbReference type="ChEBI" id="CHEBI:60240"/>
    </ligand>
</feature>
<evidence type="ECO:0000256" key="1">
    <source>
        <dbReference type="ARBA" id="ARBA00008853"/>
    </source>
</evidence>
<dbReference type="GO" id="GO:0005509">
    <property type="term" value="F:calcium ion binding"/>
    <property type="evidence" value="ECO:0007669"/>
    <property type="project" value="TreeGrafter"/>
</dbReference>
<feature type="binding site" evidence="3">
    <location>
        <position position="16"/>
    </location>
    <ligand>
        <name>a divalent metal cation</name>
        <dbReference type="ChEBI" id="CHEBI:60240"/>
    </ligand>
</feature>
<evidence type="ECO:0000313" key="6">
    <source>
        <dbReference type="Proteomes" id="UP000198793"/>
    </source>
</evidence>
<organism evidence="5 6">
    <name type="scientific">Aureimonas jatrophae</name>
    <dbReference type="NCBI Taxonomy" id="1166073"/>
    <lineage>
        <taxon>Bacteria</taxon>
        <taxon>Pseudomonadati</taxon>
        <taxon>Pseudomonadota</taxon>
        <taxon>Alphaproteobacteria</taxon>
        <taxon>Hyphomicrobiales</taxon>
        <taxon>Aurantimonadaceae</taxon>
        <taxon>Aureimonas</taxon>
    </lineage>
</organism>
<comment type="similarity">
    <text evidence="1">Belongs to the SMP-30/CGR1 family.</text>
</comment>
<name>A0A1H0KMZ1_9HYPH</name>
<protein>
    <submittedName>
        <fullName evidence="5">Sugar lactone lactonase YvrE</fullName>
    </submittedName>
</protein>
<dbReference type="EMBL" id="FNIT01000008">
    <property type="protein sequence ID" value="SDO57142.1"/>
    <property type="molecule type" value="Genomic_DNA"/>
</dbReference>
<reference evidence="5 6" key="1">
    <citation type="submission" date="2016-10" db="EMBL/GenBank/DDBJ databases">
        <authorList>
            <person name="de Groot N.N."/>
        </authorList>
    </citation>
    <scope>NUCLEOTIDE SEQUENCE [LARGE SCALE GENOMIC DNA]</scope>
    <source>
        <strain evidence="6">L7-484,KACC 16230,DSM 25025</strain>
    </source>
</reference>
<dbReference type="Gene3D" id="2.120.10.30">
    <property type="entry name" value="TolB, C-terminal domain"/>
    <property type="match status" value="1"/>
</dbReference>
<feature type="binding site" evidence="3">
    <location>
        <position position="101"/>
    </location>
    <ligand>
        <name>substrate</name>
    </ligand>
</feature>
<evidence type="ECO:0000256" key="2">
    <source>
        <dbReference type="PIRSR" id="PIRSR605511-1"/>
    </source>
</evidence>
<dbReference type="OrthoDB" id="2633250at2"/>
<dbReference type="GO" id="GO:0019853">
    <property type="term" value="P:L-ascorbic acid biosynthetic process"/>
    <property type="evidence" value="ECO:0007669"/>
    <property type="project" value="TreeGrafter"/>
</dbReference>
<dbReference type="STRING" id="1166073.SAMN05192530_10855"/>
<dbReference type="SUPFAM" id="SSF63829">
    <property type="entry name" value="Calcium-dependent phosphotriesterase"/>
    <property type="match status" value="1"/>
</dbReference>
<proteinExistence type="inferred from homology"/>
<evidence type="ECO:0000259" key="4">
    <source>
        <dbReference type="Pfam" id="PF08450"/>
    </source>
</evidence>
<accession>A0A1H0KMZ1</accession>